<sequence>MDIQIRNSSDDPIYLQIKNQLKRAMVTGELRAGEQLPSIRMLAKALRVSVITTKRAYDELEKEGFIDSVVGKGSFVAAQNSELLREEYLRKLEESLSEALKYAALAEVDRAELNTMIDVLREESSHGSAN</sequence>
<dbReference type="PROSITE" id="PS50949">
    <property type="entry name" value="HTH_GNTR"/>
    <property type="match status" value="1"/>
</dbReference>
<name>A0A7K0K1M3_9ACTO</name>
<dbReference type="InterPro" id="IPR036390">
    <property type="entry name" value="WH_DNA-bd_sf"/>
</dbReference>
<keyword evidence="6" id="KW-1185">Reference proteome</keyword>
<evidence type="ECO:0000256" key="1">
    <source>
        <dbReference type="ARBA" id="ARBA00023015"/>
    </source>
</evidence>
<organism evidence="5 6">
    <name type="scientific">Mobiluncus porci</name>
    <dbReference type="NCBI Taxonomy" id="2652278"/>
    <lineage>
        <taxon>Bacteria</taxon>
        <taxon>Bacillati</taxon>
        <taxon>Actinomycetota</taxon>
        <taxon>Actinomycetes</taxon>
        <taxon>Actinomycetales</taxon>
        <taxon>Actinomycetaceae</taxon>
        <taxon>Mobiluncus</taxon>
    </lineage>
</organism>
<dbReference type="CDD" id="cd07377">
    <property type="entry name" value="WHTH_GntR"/>
    <property type="match status" value="1"/>
</dbReference>
<feature type="domain" description="HTH gntR-type" evidence="4">
    <location>
        <begin position="11"/>
        <end position="79"/>
    </location>
</feature>
<evidence type="ECO:0000259" key="4">
    <source>
        <dbReference type="PROSITE" id="PS50949"/>
    </source>
</evidence>
<keyword evidence="2" id="KW-0238">DNA-binding</keyword>
<dbReference type="SMART" id="SM00345">
    <property type="entry name" value="HTH_GNTR"/>
    <property type="match status" value="1"/>
</dbReference>
<dbReference type="InterPro" id="IPR036388">
    <property type="entry name" value="WH-like_DNA-bd_sf"/>
</dbReference>
<reference evidence="5 6" key="1">
    <citation type="submission" date="2019-08" db="EMBL/GenBank/DDBJ databases">
        <title>In-depth cultivation of the pig gut microbiome towards novel bacterial diversity and tailored functional studies.</title>
        <authorList>
            <person name="Wylensek D."/>
            <person name="Hitch T.C.A."/>
            <person name="Clavel T."/>
        </authorList>
    </citation>
    <scope>NUCLEOTIDE SEQUENCE [LARGE SCALE GENOMIC DNA]</scope>
    <source>
        <strain evidence="5 6">RF-GAM-744-WT-7</strain>
    </source>
</reference>
<accession>A0A7K0K1M3</accession>
<dbReference type="Gene3D" id="1.10.10.10">
    <property type="entry name" value="Winged helix-like DNA-binding domain superfamily/Winged helix DNA-binding domain"/>
    <property type="match status" value="1"/>
</dbReference>
<evidence type="ECO:0000256" key="2">
    <source>
        <dbReference type="ARBA" id="ARBA00023125"/>
    </source>
</evidence>
<evidence type="ECO:0000313" key="6">
    <source>
        <dbReference type="Proteomes" id="UP000442535"/>
    </source>
</evidence>
<comment type="caution">
    <text evidence="5">The sequence shown here is derived from an EMBL/GenBank/DDBJ whole genome shotgun (WGS) entry which is preliminary data.</text>
</comment>
<dbReference type="GO" id="GO:0003677">
    <property type="term" value="F:DNA binding"/>
    <property type="evidence" value="ECO:0007669"/>
    <property type="project" value="UniProtKB-KW"/>
</dbReference>
<evidence type="ECO:0000313" key="5">
    <source>
        <dbReference type="EMBL" id="MST49319.1"/>
    </source>
</evidence>
<dbReference type="PANTHER" id="PTHR38445">
    <property type="entry name" value="HTH-TYPE TRANSCRIPTIONAL REPRESSOR YTRA"/>
    <property type="match status" value="1"/>
</dbReference>
<dbReference type="GO" id="GO:0003700">
    <property type="term" value="F:DNA-binding transcription factor activity"/>
    <property type="evidence" value="ECO:0007669"/>
    <property type="project" value="InterPro"/>
</dbReference>
<dbReference type="Pfam" id="PF00392">
    <property type="entry name" value="GntR"/>
    <property type="match status" value="1"/>
</dbReference>
<dbReference type="AlphaFoldDB" id="A0A7K0K1M3"/>
<gene>
    <name evidence="5" type="ORF">FYJ63_03565</name>
</gene>
<dbReference type="InterPro" id="IPR000524">
    <property type="entry name" value="Tscrpt_reg_HTH_GntR"/>
</dbReference>
<protein>
    <submittedName>
        <fullName evidence="5">GntR family transcriptional regulator</fullName>
    </submittedName>
</protein>
<keyword evidence="3" id="KW-0804">Transcription</keyword>
<keyword evidence="1" id="KW-0805">Transcription regulation</keyword>
<dbReference type="SUPFAM" id="SSF46785">
    <property type="entry name" value="Winged helix' DNA-binding domain"/>
    <property type="match status" value="1"/>
</dbReference>
<dbReference type="Proteomes" id="UP000442535">
    <property type="component" value="Unassembled WGS sequence"/>
</dbReference>
<proteinExistence type="predicted"/>
<evidence type="ECO:0000256" key="3">
    <source>
        <dbReference type="ARBA" id="ARBA00023163"/>
    </source>
</evidence>
<dbReference type="PANTHER" id="PTHR38445:SF7">
    <property type="entry name" value="GNTR-FAMILY TRANSCRIPTIONAL REGULATOR"/>
    <property type="match status" value="1"/>
</dbReference>
<dbReference type="RefSeq" id="WP_154543855.1">
    <property type="nucleotide sequence ID" value="NZ_JAQYQY010000003.1"/>
</dbReference>
<dbReference type="EMBL" id="VUMY01000005">
    <property type="protein sequence ID" value="MST49319.1"/>
    <property type="molecule type" value="Genomic_DNA"/>
</dbReference>